<feature type="domain" description="AB hydrolase-1" evidence="1">
    <location>
        <begin position="53"/>
        <end position="308"/>
    </location>
</feature>
<reference evidence="2" key="1">
    <citation type="submission" date="2022-10" db="EMBL/GenBank/DDBJ databases">
        <title>Culturing micro-colonial fungi from biological soil crusts in the Mojave desert and describing Neophaeococcomyces mojavensis, and introducing the new genera and species Taxawa tesnikishii.</title>
        <authorList>
            <person name="Kurbessoian T."/>
            <person name="Stajich J.E."/>
        </authorList>
    </citation>
    <scope>NUCLEOTIDE SEQUENCE</scope>
    <source>
        <strain evidence="2">TK_1</strain>
    </source>
</reference>
<dbReference type="InterPro" id="IPR000073">
    <property type="entry name" value="AB_hydrolase_1"/>
</dbReference>
<dbReference type="PANTHER" id="PTHR43433">
    <property type="entry name" value="HYDROLASE, ALPHA/BETA FOLD FAMILY PROTEIN"/>
    <property type="match status" value="1"/>
</dbReference>
<keyword evidence="3" id="KW-1185">Reference proteome</keyword>
<proteinExistence type="predicted"/>
<dbReference type="SUPFAM" id="SSF53474">
    <property type="entry name" value="alpha/beta-Hydrolases"/>
    <property type="match status" value="1"/>
</dbReference>
<dbReference type="PANTHER" id="PTHR43433:SF10">
    <property type="entry name" value="AB HYDROLASE-1 DOMAIN-CONTAINING PROTEIN"/>
    <property type="match status" value="1"/>
</dbReference>
<comment type="caution">
    <text evidence="2">The sequence shown here is derived from an EMBL/GenBank/DDBJ whole genome shotgun (WGS) entry which is preliminary data.</text>
</comment>
<dbReference type="Pfam" id="PF00561">
    <property type="entry name" value="Abhydrolase_1"/>
    <property type="match status" value="1"/>
</dbReference>
<name>A0ABQ9NPB3_9PEZI</name>
<dbReference type="Proteomes" id="UP001172684">
    <property type="component" value="Unassembled WGS sequence"/>
</dbReference>
<evidence type="ECO:0000259" key="1">
    <source>
        <dbReference type="Pfam" id="PF00561"/>
    </source>
</evidence>
<gene>
    <name evidence="2" type="ORF">H2201_007049</name>
</gene>
<dbReference type="InterPro" id="IPR029058">
    <property type="entry name" value="AB_hydrolase_fold"/>
</dbReference>
<evidence type="ECO:0000313" key="2">
    <source>
        <dbReference type="EMBL" id="KAJ9660142.1"/>
    </source>
</evidence>
<accession>A0ABQ9NPB3</accession>
<protein>
    <recommendedName>
        <fullName evidence="1">AB hydrolase-1 domain-containing protein</fullName>
    </recommendedName>
</protein>
<sequence length="322" mass="35486">MVALGVRRSALTSTRHLPKGRGLSTASRESQTLTLPDGRTLGFAEYGSSTGTPVFFFHGLPGSRLEGGDWDSASKQLDARIIAPDRPGMGLSSFQPRRRLLDWPADVQQLARHLGLDQYRVMGGSGGGPYALACAKVLPRETLRATGVVAGLGPREAGYAGMSLSGRLAWSLVAWAPGAARLVADWRMVPAAQNPDREVFAKTIHEEFIMKLKAKDRAVFKEPETCERFIGILREALRPGSEGYAEEAKLLVKPWGFDLRDVASNKVMLWYGTEDEHTPLRMGEYMAERLPNAVLKEYPGDTHFTIFFRRAEEILKDLVGTN</sequence>
<dbReference type="Gene3D" id="3.40.50.1820">
    <property type="entry name" value="alpha/beta hydrolase"/>
    <property type="match status" value="1"/>
</dbReference>
<dbReference type="EMBL" id="JAPDRL010000068">
    <property type="protein sequence ID" value="KAJ9660142.1"/>
    <property type="molecule type" value="Genomic_DNA"/>
</dbReference>
<dbReference type="InterPro" id="IPR050471">
    <property type="entry name" value="AB_hydrolase"/>
</dbReference>
<evidence type="ECO:0000313" key="3">
    <source>
        <dbReference type="Proteomes" id="UP001172684"/>
    </source>
</evidence>
<organism evidence="2 3">
    <name type="scientific">Coniosporium apollinis</name>
    <dbReference type="NCBI Taxonomy" id="61459"/>
    <lineage>
        <taxon>Eukaryota</taxon>
        <taxon>Fungi</taxon>
        <taxon>Dikarya</taxon>
        <taxon>Ascomycota</taxon>
        <taxon>Pezizomycotina</taxon>
        <taxon>Dothideomycetes</taxon>
        <taxon>Dothideomycetes incertae sedis</taxon>
        <taxon>Coniosporium</taxon>
    </lineage>
</organism>